<feature type="chain" id="PRO_5040128561" evidence="1">
    <location>
        <begin position="24"/>
        <end position="405"/>
    </location>
</feature>
<dbReference type="GeneID" id="75829535"/>
<evidence type="ECO:0000256" key="1">
    <source>
        <dbReference type="SAM" id="SignalP"/>
    </source>
</evidence>
<comment type="caution">
    <text evidence="2">The sequence shown here is derived from an EMBL/GenBank/DDBJ whole genome shotgun (WGS) entry which is preliminary data.</text>
</comment>
<sequence length="405" mass="46023">MMQPPATALWLAVGAASVKTVKAEQFAKSFSVQDGGQPESQDHAVGGPLRMIRDATSVGVHFASLVPSISSLPLPFIFFTFSVLRPTSSAPCLLTHDHEQPRPPFPGCDAGERDGPGPTALIMTSSVISSSSSFSANNNTTDASNNVPLLPSQLPPALPTFWQSPLHYVTRTLRRWRRRIQFWSSPLKLRYSIIVLSKITDHPYRYLARLFLRYPRHFPVILPPPPRQIIAYAPEAYMDEHHLDIFELRLIPIFRWRDTLQGSFYRLYEAFCAYDEPLIGYETEYLWKRQTHWNPEDIHDPRLDGCIDSEQFAVLASLAEALIWSFNWRLSIGLRRDGNHHDLDDGPNEFAPFKDPVWTSLAPKLKQRLILHKFPKHHHVNAKDIAADQFGKRNIQATKSSLTTV</sequence>
<feature type="signal peptide" evidence="1">
    <location>
        <begin position="1"/>
        <end position="23"/>
    </location>
</feature>
<keyword evidence="3" id="KW-1185">Reference proteome</keyword>
<gene>
    <name evidence="2" type="ORF">J7T54_003029</name>
</gene>
<accession>A0A9P9XYV9</accession>
<keyword evidence="1" id="KW-0732">Signal</keyword>
<dbReference type="EMBL" id="JAGIXG020000035">
    <property type="protein sequence ID" value="KAI6780250.1"/>
    <property type="molecule type" value="Genomic_DNA"/>
</dbReference>
<proteinExistence type="predicted"/>
<dbReference type="OrthoDB" id="5140343at2759"/>
<organism evidence="2 3">
    <name type="scientific">Emericellopsis cladophorae</name>
    <dbReference type="NCBI Taxonomy" id="2686198"/>
    <lineage>
        <taxon>Eukaryota</taxon>
        <taxon>Fungi</taxon>
        <taxon>Dikarya</taxon>
        <taxon>Ascomycota</taxon>
        <taxon>Pezizomycotina</taxon>
        <taxon>Sordariomycetes</taxon>
        <taxon>Hypocreomycetidae</taxon>
        <taxon>Hypocreales</taxon>
        <taxon>Bionectriaceae</taxon>
        <taxon>Emericellopsis</taxon>
    </lineage>
</organism>
<dbReference type="AlphaFoldDB" id="A0A9P9XYV9"/>
<dbReference type="RefSeq" id="XP_051361106.1">
    <property type="nucleotide sequence ID" value="XM_051507744.1"/>
</dbReference>
<evidence type="ECO:0000313" key="3">
    <source>
        <dbReference type="Proteomes" id="UP001055219"/>
    </source>
</evidence>
<reference evidence="2" key="1">
    <citation type="journal article" date="2021" name="J Fungi (Basel)">
        <title>Genomic and Metabolomic Analyses of the Marine Fungus Emericellopsis cladophorae: Insights into Saltwater Adaptability Mechanisms and Its Biosynthetic Potential.</title>
        <authorList>
            <person name="Goncalves M.F.M."/>
            <person name="Hilario S."/>
            <person name="Van de Peer Y."/>
            <person name="Esteves A.C."/>
            <person name="Alves A."/>
        </authorList>
    </citation>
    <scope>NUCLEOTIDE SEQUENCE</scope>
    <source>
        <strain evidence="2">MUM 19.33</strain>
    </source>
</reference>
<reference evidence="2" key="2">
    <citation type="submission" date="2022-07" db="EMBL/GenBank/DDBJ databases">
        <authorList>
            <person name="Goncalves M.F.M."/>
            <person name="Hilario S."/>
            <person name="Van De Peer Y."/>
            <person name="Esteves A.C."/>
            <person name="Alves A."/>
        </authorList>
    </citation>
    <scope>NUCLEOTIDE SEQUENCE</scope>
    <source>
        <strain evidence="2">MUM 19.33</strain>
    </source>
</reference>
<protein>
    <submittedName>
        <fullName evidence="2">Uncharacterized protein</fullName>
    </submittedName>
</protein>
<name>A0A9P9XYV9_9HYPO</name>
<evidence type="ECO:0000313" key="2">
    <source>
        <dbReference type="EMBL" id="KAI6780250.1"/>
    </source>
</evidence>
<dbReference type="Proteomes" id="UP001055219">
    <property type="component" value="Unassembled WGS sequence"/>
</dbReference>